<feature type="compositionally biased region" description="Acidic residues" evidence="1">
    <location>
        <begin position="163"/>
        <end position="173"/>
    </location>
</feature>
<accession>A0A0L0CCF1</accession>
<sequence length="212" mass="22185">MHDGRRWDIGDSVVVVDTVFKYAGKSATANTGNGGKYVGIENPLVNKSLAACSASLSGGKSLASYVFNMDVESDNSLEPFSSSSSHCSDECSGDSVCNNVTVPVKDDRIFDGLSSMDDVVNDDVGSDFSTKAADSIVFKGGLLSVDTDDVAGDDNDDVKAADDGDTDDGNNNDVADDAVISVVVTVDVSDLLVVAVGRKFLIKSSNEKDFNR</sequence>
<dbReference type="EMBL" id="JRES01000608">
    <property type="protein sequence ID" value="KNC29930.1"/>
    <property type="molecule type" value="Genomic_DNA"/>
</dbReference>
<reference evidence="2 3" key="1">
    <citation type="journal article" date="2015" name="Nat. Commun.">
        <title>Lucilia cuprina genome unlocks parasitic fly biology to underpin future interventions.</title>
        <authorList>
            <person name="Anstead C.A."/>
            <person name="Korhonen P.K."/>
            <person name="Young N.D."/>
            <person name="Hall R.S."/>
            <person name="Jex A.R."/>
            <person name="Murali S.C."/>
            <person name="Hughes D.S."/>
            <person name="Lee S.F."/>
            <person name="Perry T."/>
            <person name="Stroehlein A.J."/>
            <person name="Ansell B.R."/>
            <person name="Breugelmans B."/>
            <person name="Hofmann A."/>
            <person name="Qu J."/>
            <person name="Dugan S."/>
            <person name="Lee S.L."/>
            <person name="Chao H."/>
            <person name="Dinh H."/>
            <person name="Han Y."/>
            <person name="Doddapaneni H.V."/>
            <person name="Worley K.C."/>
            <person name="Muzny D.M."/>
            <person name="Ioannidis P."/>
            <person name="Waterhouse R.M."/>
            <person name="Zdobnov E.M."/>
            <person name="James P.J."/>
            <person name="Bagnall N.H."/>
            <person name="Kotze A.C."/>
            <person name="Gibbs R.A."/>
            <person name="Richards S."/>
            <person name="Batterham P."/>
            <person name="Gasser R.B."/>
        </authorList>
    </citation>
    <scope>NUCLEOTIDE SEQUENCE [LARGE SCALE GENOMIC DNA]</scope>
    <source>
        <strain evidence="2 3">LS</strain>
        <tissue evidence="2">Full body</tissue>
    </source>
</reference>
<evidence type="ECO:0000313" key="3">
    <source>
        <dbReference type="Proteomes" id="UP000037069"/>
    </source>
</evidence>
<evidence type="ECO:0000256" key="1">
    <source>
        <dbReference type="SAM" id="MobiDB-lite"/>
    </source>
</evidence>
<proteinExistence type="predicted"/>
<organism evidence="2 3">
    <name type="scientific">Lucilia cuprina</name>
    <name type="common">Green bottle fly</name>
    <name type="synonym">Australian sheep blowfly</name>
    <dbReference type="NCBI Taxonomy" id="7375"/>
    <lineage>
        <taxon>Eukaryota</taxon>
        <taxon>Metazoa</taxon>
        <taxon>Ecdysozoa</taxon>
        <taxon>Arthropoda</taxon>
        <taxon>Hexapoda</taxon>
        <taxon>Insecta</taxon>
        <taxon>Pterygota</taxon>
        <taxon>Neoptera</taxon>
        <taxon>Endopterygota</taxon>
        <taxon>Diptera</taxon>
        <taxon>Brachycera</taxon>
        <taxon>Muscomorpha</taxon>
        <taxon>Oestroidea</taxon>
        <taxon>Calliphoridae</taxon>
        <taxon>Luciliinae</taxon>
        <taxon>Lucilia</taxon>
    </lineage>
</organism>
<dbReference type="Proteomes" id="UP000037069">
    <property type="component" value="Unassembled WGS sequence"/>
</dbReference>
<feature type="region of interest" description="Disordered" evidence="1">
    <location>
        <begin position="154"/>
        <end position="173"/>
    </location>
</feature>
<gene>
    <name evidence="2" type="ORF">FF38_08503</name>
</gene>
<comment type="caution">
    <text evidence="2">The sequence shown here is derived from an EMBL/GenBank/DDBJ whole genome shotgun (WGS) entry which is preliminary data.</text>
</comment>
<dbReference type="AlphaFoldDB" id="A0A0L0CCF1"/>
<name>A0A0L0CCF1_LUCCU</name>
<keyword evidence="3" id="KW-1185">Reference proteome</keyword>
<evidence type="ECO:0000313" key="2">
    <source>
        <dbReference type="EMBL" id="KNC29930.1"/>
    </source>
</evidence>
<protein>
    <submittedName>
        <fullName evidence="2">Uncharacterized protein</fullName>
    </submittedName>
</protein>